<protein>
    <recommendedName>
        <fullName evidence="4">Bacterial surface antigen (D15) domain-containing protein</fullName>
    </recommendedName>
</protein>
<evidence type="ECO:0000313" key="2">
    <source>
        <dbReference type="EMBL" id="MBE4750871.1"/>
    </source>
</evidence>
<evidence type="ECO:0000256" key="1">
    <source>
        <dbReference type="SAM" id="SignalP"/>
    </source>
</evidence>
<reference evidence="2 3" key="1">
    <citation type="submission" date="2020-02" db="EMBL/GenBank/DDBJ databases">
        <authorList>
            <person name="Babadi Z.K."/>
            <person name="Risdian C."/>
            <person name="Ebrahimipour G.H."/>
            <person name="Wink J."/>
        </authorList>
    </citation>
    <scope>NUCLEOTIDE SEQUENCE [LARGE SCALE GENOMIC DNA]</scope>
    <source>
        <strain evidence="2 3">ZKHCc1 1396</strain>
    </source>
</reference>
<name>A0ABR9PSF8_9BACT</name>
<keyword evidence="3" id="KW-1185">Reference proteome</keyword>
<organism evidence="2 3">
    <name type="scientific">Corallococcus soli</name>
    <dbReference type="NCBI Taxonomy" id="2710757"/>
    <lineage>
        <taxon>Bacteria</taxon>
        <taxon>Pseudomonadati</taxon>
        <taxon>Myxococcota</taxon>
        <taxon>Myxococcia</taxon>
        <taxon>Myxococcales</taxon>
        <taxon>Cystobacterineae</taxon>
        <taxon>Myxococcaceae</taxon>
        <taxon>Corallococcus</taxon>
    </lineage>
</organism>
<sequence>MSPRWLLLLGALALVPATSSAQEGLGFAELRGSLFAGVDGQRFQFVERVRPSLQTPLAERVLLVATVEAGLAQGRWSQGELERLLREQGLGTLVDSGACCGPAYANEALRIDRADDYLHVDRLYLDAYAGAVDLRVGRQALNWGSARFFNPTDPFPEVLLAEPWRPRRGVNAARALIPLGERSDVSVVMALNDALDEPRAAARLRLNHAGTDFALVGAWRGEDRGLVGVDLRGTLGVGWWVEAAYFPGRRAHVELAVGVDASFAVLEQATLYAQYYRNGAGARDPSQASAAALFATSPPGAGPQADPFAPFTRGRDYALVGVSLGVLPELGGTVFLLQNLNDGSGFAVPTLSYNVLDWLDASVSAQLPYSLWGAGGEFRPRPEDLRFERDLGPPLGTVGVDLAGLVPTATFTFWTRASF</sequence>
<feature type="chain" id="PRO_5045049592" description="Bacterial surface antigen (D15) domain-containing protein" evidence="1">
    <location>
        <begin position="22"/>
        <end position="419"/>
    </location>
</feature>
<feature type="signal peptide" evidence="1">
    <location>
        <begin position="1"/>
        <end position="21"/>
    </location>
</feature>
<gene>
    <name evidence="2" type="ORF">G4177_22125</name>
</gene>
<keyword evidence="1" id="KW-0732">Signal</keyword>
<dbReference type="RefSeq" id="WP_193428056.1">
    <property type="nucleotide sequence ID" value="NZ_JAAIYO010000006.1"/>
</dbReference>
<dbReference type="Proteomes" id="UP001516472">
    <property type="component" value="Unassembled WGS sequence"/>
</dbReference>
<dbReference type="EMBL" id="JAAIYO010000006">
    <property type="protein sequence ID" value="MBE4750871.1"/>
    <property type="molecule type" value="Genomic_DNA"/>
</dbReference>
<accession>A0ABR9PSF8</accession>
<proteinExistence type="predicted"/>
<comment type="caution">
    <text evidence="2">The sequence shown here is derived from an EMBL/GenBank/DDBJ whole genome shotgun (WGS) entry which is preliminary data.</text>
</comment>
<evidence type="ECO:0008006" key="4">
    <source>
        <dbReference type="Google" id="ProtNLM"/>
    </source>
</evidence>
<evidence type="ECO:0000313" key="3">
    <source>
        <dbReference type="Proteomes" id="UP001516472"/>
    </source>
</evidence>